<sequence>MNDPLHHWQEICLKRWFANNSRGIVQAVTGSGKTLLALTAAYRLEQMLAKPLRVKIIVPTGSLMWQWNHSLREFLSHQKTTNKKIGLRGDGCKSSLDCSYMIYVINSARYELARQILEELKNGEFVLLIADECHHYASGQNQLIFEFIPHIKPYEAQFFSLGLTATLPSEPAMQTLTASLGRKIYTYGMTQASAYNTICQYNIFHIELSFRKAEKAEYDDVSDQLLALYRRLVQLYPFLADMNSGERYEMLRRLSTDKSCASAGLASKYMRLTYIRTNLICLASARIDCAVTLITQLSKRTRHLEKILIFGERISQADQLFLLLENQFPGRIGRYHSQMGQQANKNTLERFRTGDIRILITCKSIDEGIDVPDASVGIILSGTSTKRQRVQRLGRIIRKAEGKTGALLYYLHLADTSEETFFLPDTGKSKSFDLTFLSDSRQFIHPAYDKAANKLLRRMWHAGIKKDQLREAKRCLKAGCIRSDWLMEQTELDTQVQNAKYTGDKNYWKCMRKLHELIPNTSDSIE</sequence>
<dbReference type="InterPro" id="IPR014001">
    <property type="entry name" value="Helicase_ATP-bd"/>
</dbReference>
<dbReference type="STRING" id="1235802.C823_01179"/>
<keyword evidence="8" id="KW-1185">Reference proteome</keyword>
<reference evidence="7 8" key="1">
    <citation type="journal article" date="2014" name="Genome Announc.">
        <title>Draft genome sequences of the altered schaedler flora, a defined bacterial community from gnotobiotic mice.</title>
        <authorList>
            <person name="Wannemuehler M.J."/>
            <person name="Overstreet A.M."/>
            <person name="Ward D.V."/>
            <person name="Phillips G.J."/>
        </authorList>
    </citation>
    <scope>NUCLEOTIDE SEQUENCE [LARGE SCALE GENOMIC DNA]</scope>
    <source>
        <strain evidence="7 8">ASF492</strain>
    </source>
</reference>
<organism evidence="7 8">
    <name type="scientific">Eubacterium plexicaudatum ASF492</name>
    <dbReference type="NCBI Taxonomy" id="1235802"/>
    <lineage>
        <taxon>Bacteria</taxon>
        <taxon>Bacillati</taxon>
        <taxon>Bacillota</taxon>
        <taxon>Clostridia</taxon>
        <taxon>Eubacteriales</taxon>
        <taxon>Eubacteriaceae</taxon>
        <taxon>Eubacterium</taxon>
    </lineage>
</organism>
<dbReference type="Pfam" id="PF04851">
    <property type="entry name" value="ResIII"/>
    <property type="match status" value="1"/>
</dbReference>
<evidence type="ECO:0000259" key="6">
    <source>
        <dbReference type="PROSITE" id="PS51194"/>
    </source>
</evidence>
<dbReference type="InterPro" id="IPR050615">
    <property type="entry name" value="ATP-dep_DNA_Helicase"/>
</dbReference>
<evidence type="ECO:0000256" key="2">
    <source>
        <dbReference type="ARBA" id="ARBA00022801"/>
    </source>
</evidence>
<dbReference type="PROSITE" id="PS51192">
    <property type="entry name" value="HELICASE_ATP_BIND_1"/>
    <property type="match status" value="1"/>
</dbReference>
<dbReference type="PROSITE" id="PS51194">
    <property type="entry name" value="HELICASE_CTER"/>
    <property type="match status" value="1"/>
</dbReference>
<dbReference type="SUPFAM" id="SSF52540">
    <property type="entry name" value="P-loop containing nucleoside triphosphate hydrolases"/>
    <property type="match status" value="1"/>
</dbReference>
<evidence type="ECO:0008006" key="9">
    <source>
        <dbReference type="Google" id="ProtNLM"/>
    </source>
</evidence>
<evidence type="ECO:0000313" key="7">
    <source>
        <dbReference type="EMBL" id="EMZ33898.1"/>
    </source>
</evidence>
<keyword evidence="3" id="KW-0347">Helicase</keyword>
<dbReference type="AlphaFoldDB" id="N2B5U8"/>
<dbReference type="InterPro" id="IPR027417">
    <property type="entry name" value="P-loop_NTPase"/>
</dbReference>
<dbReference type="Proteomes" id="UP000012589">
    <property type="component" value="Unassembled WGS sequence"/>
</dbReference>
<feature type="domain" description="Helicase C-terminal" evidence="6">
    <location>
        <begin position="293"/>
        <end position="452"/>
    </location>
</feature>
<dbReference type="GO" id="GO:0003677">
    <property type="term" value="F:DNA binding"/>
    <property type="evidence" value="ECO:0007669"/>
    <property type="project" value="InterPro"/>
</dbReference>
<keyword evidence="4" id="KW-0067">ATP-binding</keyword>
<keyword evidence="2" id="KW-0378">Hydrolase</keyword>
<dbReference type="SMART" id="SM00487">
    <property type="entry name" value="DEXDc"/>
    <property type="match status" value="1"/>
</dbReference>
<evidence type="ECO:0000256" key="1">
    <source>
        <dbReference type="ARBA" id="ARBA00022741"/>
    </source>
</evidence>
<dbReference type="EMBL" id="AQFT01000038">
    <property type="protein sequence ID" value="EMZ33898.1"/>
    <property type="molecule type" value="Genomic_DNA"/>
</dbReference>
<dbReference type="OrthoDB" id="9802848at2"/>
<dbReference type="Gene3D" id="3.40.50.300">
    <property type="entry name" value="P-loop containing nucleotide triphosphate hydrolases"/>
    <property type="match status" value="2"/>
</dbReference>
<evidence type="ECO:0000256" key="3">
    <source>
        <dbReference type="ARBA" id="ARBA00022806"/>
    </source>
</evidence>
<name>N2B5U8_9FIRM</name>
<dbReference type="GO" id="GO:0016787">
    <property type="term" value="F:hydrolase activity"/>
    <property type="evidence" value="ECO:0007669"/>
    <property type="project" value="UniProtKB-KW"/>
</dbReference>
<dbReference type="SMART" id="SM00490">
    <property type="entry name" value="HELICc"/>
    <property type="match status" value="1"/>
</dbReference>
<dbReference type="eggNOG" id="COG1061">
    <property type="taxonomic scope" value="Bacteria"/>
</dbReference>
<evidence type="ECO:0000313" key="8">
    <source>
        <dbReference type="Proteomes" id="UP000012589"/>
    </source>
</evidence>
<dbReference type="Pfam" id="PF00271">
    <property type="entry name" value="Helicase_C"/>
    <property type="match status" value="1"/>
</dbReference>
<dbReference type="InterPro" id="IPR001650">
    <property type="entry name" value="Helicase_C-like"/>
</dbReference>
<accession>N2B5U8</accession>
<keyword evidence="1" id="KW-0547">Nucleotide-binding</keyword>
<evidence type="ECO:0000256" key="4">
    <source>
        <dbReference type="ARBA" id="ARBA00022840"/>
    </source>
</evidence>
<protein>
    <recommendedName>
        <fullName evidence="9">Helicase ATP-binding domain-containing protein</fullName>
    </recommendedName>
</protein>
<proteinExistence type="predicted"/>
<dbReference type="InterPro" id="IPR006935">
    <property type="entry name" value="Helicase/UvrB_N"/>
</dbReference>
<dbReference type="PANTHER" id="PTHR11274">
    <property type="entry name" value="RAD25/XP-B DNA REPAIR HELICASE"/>
    <property type="match status" value="1"/>
</dbReference>
<dbReference type="GO" id="GO:0004386">
    <property type="term" value="F:helicase activity"/>
    <property type="evidence" value="ECO:0007669"/>
    <property type="project" value="UniProtKB-KW"/>
</dbReference>
<dbReference type="HOGENOM" id="CLU_024175_2_0_9"/>
<dbReference type="PANTHER" id="PTHR11274:SF0">
    <property type="entry name" value="GENERAL TRANSCRIPTION AND DNA REPAIR FACTOR IIH HELICASE SUBUNIT XPB"/>
    <property type="match status" value="1"/>
</dbReference>
<comment type="caution">
    <text evidence="7">The sequence shown here is derived from an EMBL/GenBank/DDBJ whole genome shotgun (WGS) entry which is preliminary data.</text>
</comment>
<dbReference type="GO" id="GO:0005524">
    <property type="term" value="F:ATP binding"/>
    <property type="evidence" value="ECO:0007669"/>
    <property type="project" value="UniProtKB-KW"/>
</dbReference>
<feature type="domain" description="Helicase ATP-binding" evidence="5">
    <location>
        <begin position="14"/>
        <end position="170"/>
    </location>
</feature>
<gene>
    <name evidence="7" type="ORF">C823_01179</name>
</gene>
<evidence type="ECO:0000259" key="5">
    <source>
        <dbReference type="PROSITE" id="PS51192"/>
    </source>
</evidence>
<dbReference type="PATRIC" id="fig|1235802.3.peg.1262"/>